<dbReference type="InterPro" id="IPR051704">
    <property type="entry name" value="FAD_aromatic-hydroxylase"/>
</dbReference>
<dbReference type="Gene3D" id="3.50.50.60">
    <property type="entry name" value="FAD/NAD(P)-binding domain"/>
    <property type="match status" value="1"/>
</dbReference>
<comment type="caution">
    <text evidence="3">The sequence shown here is derived from an EMBL/GenBank/DDBJ whole genome shotgun (WGS) entry which is preliminary data.</text>
</comment>
<reference evidence="3 4" key="1">
    <citation type="submission" date="2020-02" db="EMBL/GenBank/DDBJ databases">
        <title>Whole-genome analyses of novel actinobacteria.</title>
        <authorList>
            <person name="Sahin N."/>
            <person name="Tatar D."/>
        </authorList>
    </citation>
    <scope>NUCLEOTIDE SEQUENCE [LARGE SCALE GENOMIC DNA]</scope>
    <source>
        <strain evidence="3 4">SB3404</strain>
    </source>
</reference>
<gene>
    <name evidence="3" type="ORF">G5C65_10670</name>
</gene>
<name>A0A6G4WU51_9ACTN</name>
<evidence type="ECO:0000259" key="2">
    <source>
        <dbReference type="Pfam" id="PF01494"/>
    </source>
</evidence>
<sequence length="262" mass="28102">MRTPTGTLPASSPAGARTCGLRGVSHASLPPHRGVWTEEPTQQPVGHYLQARSLQGRVKLTTHNFLGLEDWQVWTQHEGTGSCVYPVRGNTELRVTLGFTAQEPLDLDHRDTGGHRALVHERLGHLGGDIPRLLEAMHRAPDFLFDAMAQVRMDRWTSGRVTLLGDAACCPSPLSGQGSSLALVGGYVLADELGAGRGDIASALAAYERRMRPFARLNQDLATENPGAGPSEASMERAKNAVGLDVERHGGAVSEGAHRVRA</sequence>
<dbReference type="PANTHER" id="PTHR46865">
    <property type="entry name" value="OXIDOREDUCTASE-RELATED"/>
    <property type="match status" value="1"/>
</dbReference>
<dbReference type="Pfam" id="PF01494">
    <property type="entry name" value="FAD_binding_3"/>
    <property type="match status" value="1"/>
</dbReference>
<feature type="domain" description="FAD-binding" evidence="2">
    <location>
        <begin position="148"/>
        <end position="217"/>
    </location>
</feature>
<proteinExistence type="predicted"/>
<keyword evidence="4" id="KW-1185">Reference proteome</keyword>
<dbReference type="GO" id="GO:0071949">
    <property type="term" value="F:FAD binding"/>
    <property type="evidence" value="ECO:0007669"/>
    <property type="project" value="InterPro"/>
</dbReference>
<dbReference type="InterPro" id="IPR036188">
    <property type="entry name" value="FAD/NAD-bd_sf"/>
</dbReference>
<evidence type="ECO:0000313" key="3">
    <source>
        <dbReference type="EMBL" id="NGO68809.1"/>
    </source>
</evidence>
<feature type="compositionally biased region" description="Polar residues" evidence="1">
    <location>
        <begin position="1"/>
        <end position="10"/>
    </location>
</feature>
<dbReference type="Proteomes" id="UP000477722">
    <property type="component" value="Unassembled WGS sequence"/>
</dbReference>
<dbReference type="SUPFAM" id="SSF51905">
    <property type="entry name" value="FAD/NAD(P)-binding domain"/>
    <property type="match status" value="1"/>
</dbReference>
<protein>
    <recommendedName>
        <fullName evidence="2">FAD-binding domain-containing protein</fullName>
    </recommendedName>
</protein>
<dbReference type="EMBL" id="JAAKZZ010000080">
    <property type="protein sequence ID" value="NGO68809.1"/>
    <property type="molecule type" value="Genomic_DNA"/>
</dbReference>
<organism evidence="3 4">
    <name type="scientific">Streptomyces boncukensis</name>
    <dbReference type="NCBI Taxonomy" id="2711219"/>
    <lineage>
        <taxon>Bacteria</taxon>
        <taxon>Bacillati</taxon>
        <taxon>Actinomycetota</taxon>
        <taxon>Actinomycetes</taxon>
        <taxon>Kitasatosporales</taxon>
        <taxon>Streptomycetaceae</taxon>
        <taxon>Streptomyces</taxon>
    </lineage>
</organism>
<dbReference type="PANTHER" id="PTHR46865:SF2">
    <property type="entry name" value="MONOOXYGENASE"/>
    <property type="match status" value="1"/>
</dbReference>
<evidence type="ECO:0000256" key="1">
    <source>
        <dbReference type="SAM" id="MobiDB-lite"/>
    </source>
</evidence>
<accession>A0A6G4WU51</accession>
<evidence type="ECO:0000313" key="4">
    <source>
        <dbReference type="Proteomes" id="UP000477722"/>
    </source>
</evidence>
<dbReference type="AlphaFoldDB" id="A0A6G4WU51"/>
<dbReference type="Gene3D" id="3.30.9.10">
    <property type="entry name" value="D-Amino Acid Oxidase, subunit A, domain 2"/>
    <property type="match status" value="1"/>
</dbReference>
<feature type="region of interest" description="Disordered" evidence="1">
    <location>
        <begin position="1"/>
        <end position="24"/>
    </location>
</feature>
<dbReference type="InterPro" id="IPR002938">
    <property type="entry name" value="FAD-bd"/>
</dbReference>